<proteinExistence type="evidence at protein level"/>
<sequence length="52" mass="5381">MGPRLSVWLLLLPAALLLHEEHSRAAAKGGCAGSGCGKCDCHGVKGQKISRP</sequence>
<feature type="chain" id="PRO_5042962204" evidence="2">
    <location>
        <begin position="26"/>
        <end position="52"/>
    </location>
</feature>
<dbReference type="Ensembl" id="ENST00000650115.2">
    <property type="protein sequence ID" value="ENSP00000498030.2"/>
    <property type="gene ID" value="ENSG00000187498.18"/>
</dbReference>
<evidence type="ECO:0000313" key="3">
    <source>
        <dbReference type="Ensembl" id="ENSP00000498030.2"/>
    </source>
</evidence>
<dbReference type="AlphaFoldDB" id="A0A3B3ITS9"/>
<reference evidence="3 4" key="2">
    <citation type="journal article" date="2004" name="Nature">
        <title>The DNA sequence and analysis of human chromosome 13.</title>
        <authorList>
            <person name="Dunham A."/>
            <person name="Matthews L.H."/>
            <person name="Burton J."/>
            <person name="Ashurst J.L."/>
            <person name="Howe K.L."/>
            <person name="Ashcroft K.J."/>
            <person name="Beare D.M."/>
            <person name="Burford D.C."/>
            <person name="Hunt S.E."/>
            <person name="Griffiths-Jones S."/>
            <person name="Jones M.C."/>
            <person name="Keenan S.J."/>
            <person name="Oliver K."/>
            <person name="Scott C.E."/>
            <person name="Ainscough R."/>
            <person name="Almeida J.P."/>
            <person name="Ambrose K.D."/>
            <person name="Andrews D.T."/>
            <person name="Ashwell R.I."/>
            <person name="Babbage A.K."/>
            <person name="Bagguley C.L."/>
            <person name="Bailey J."/>
            <person name="Bannerjee R."/>
            <person name="Barlow K.F."/>
            <person name="Bates K."/>
            <person name="Beasley H."/>
            <person name="Bird C.P."/>
            <person name="Bray-Allen S."/>
            <person name="Brown A.J."/>
            <person name="Brown J.Y."/>
            <person name="Burrill W."/>
            <person name="Carder C."/>
            <person name="Carter N.P."/>
            <person name="Chapman J.C."/>
            <person name="Clamp M.E."/>
            <person name="Clark S.Y."/>
            <person name="Clarke G."/>
            <person name="Clee C.M."/>
            <person name="Clegg S.C."/>
            <person name="Cobley V."/>
            <person name="Collins J.E."/>
            <person name="Corby N."/>
            <person name="Coville G.J."/>
            <person name="Deloukas P."/>
            <person name="Dhami P."/>
            <person name="Dunham I."/>
            <person name="Dunn M."/>
            <person name="Earthrowl M.E."/>
            <person name="Ellington A.G."/>
            <person name="Faulkner L."/>
            <person name="Frankish A.G."/>
            <person name="Frankland J."/>
            <person name="French L."/>
            <person name="Garner P."/>
            <person name="Garnett J."/>
            <person name="Gilbert J.G."/>
            <person name="Gilson C.J."/>
            <person name="Ghori J."/>
            <person name="Grafham D.V."/>
            <person name="Gribble S.M."/>
            <person name="Griffiths C."/>
            <person name="Hall R.E."/>
            <person name="Hammond S."/>
            <person name="Harley J.L."/>
            <person name="Hart E.A."/>
            <person name="Heath P.D."/>
            <person name="Howden P.J."/>
            <person name="Huckle E.J."/>
            <person name="Hunt P.J."/>
            <person name="Hunt A.R."/>
            <person name="Johnson C."/>
            <person name="Johnson D."/>
            <person name="Kay M."/>
            <person name="Kimberley A.M."/>
            <person name="King A."/>
            <person name="Laird G.K."/>
            <person name="Langford C.J."/>
            <person name="Lawlor S."/>
            <person name="Leongamornlert D.A."/>
            <person name="Lloyd D.M."/>
            <person name="Lloyd C."/>
            <person name="Loveland J.E."/>
            <person name="Lovell J."/>
            <person name="Martin S."/>
            <person name="Mashreghi-Mohammadi M."/>
            <person name="McLaren S.J."/>
            <person name="McMurray A."/>
            <person name="Milne S."/>
            <person name="Moore M.J."/>
            <person name="Nickerson T."/>
            <person name="Palmer S.A."/>
            <person name="Pearce A.V."/>
            <person name="Peck A.I."/>
            <person name="Pelan S."/>
            <person name="Phillimore B."/>
            <person name="Porter K.M."/>
            <person name="Rice C.M."/>
            <person name="Searle S."/>
            <person name="Sehra H.K."/>
            <person name="Shownkeen R."/>
            <person name="Skuce C.D."/>
            <person name="Smith M."/>
            <person name="Steward C.A."/>
            <person name="Sycamore N."/>
            <person name="Tester J."/>
            <person name="Thomas D.W."/>
            <person name="Tracey A."/>
            <person name="Tromans A."/>
            <person name="Tubby B."/>
            <person name="Wall M."/>
            <person name="Wallis J.M."/>
            <person name="West A.P."/>
            <person name="Whitehead S.L."/>
            <person name="Willey D.L."/>
            <person name="Wilming L."/>
            <person name="Wray P.W."/>
            <person name="Wright M.W."/>
            <person name="Young L."/>
            <person name="Coulson A."/>
            <person name="Durbin R."/>
            <person name="Hubbard T."/>
            <person name="Sulston J.E."/>
            <person name="Beck S."/>
            <person name="Bentley D.R."/>
            <person name="Rogers J."/>
            <person name="Ross M.T."/>
        </authorList>
    </citation>
    <scope>NUCLEOTIDE SEQUENCE [LARGE SCALE GENOMIC DNA]</scope>
</reference>
<evidence type="ECO:0007829" key="5">
    <source>
        <dbReference type="PeptideAtlas" id="A0A3B3ITS9"/>
    </source>
</evidence>
<keyword evidence="4" id="KW-1185">Reference proteome</keyword>
<protein>
    <submittedName>
        <fullName evidence="3">Collagen type IV alpha 1 chain</fullName>
    </submittedName>
</protein>
<dbReference type="Bgee" id="ENSG00000187498">
    <property type="expression patterns" value="Expressed in visceral pleura and 205 other cell types or tissues"/>
</dbReference>
<dbReference type="VEuPathDB" id="HostDB:ENSG00000187498"/>
<keyword evidence="5" id="KW-1267">Proteomics identification</keyword>
<dbReference type="EMBL" id="AL390755">
    <property type="status" value="NOT_ANNOTATED_CDS"/>
    <property type="molecule type" value="Genomic_DNA"/>
</dbReference>
<name>A0A3B3ITS9_HUMAN</name>
<feature type="signal peptide" evidence="2">
    <location>
        <begin position="1"/>
        <end position="25"/>
    </location>
</feature>
<dbReference type="ChiTaRS" id="COL4A1">
    <property type="organism name" value="human"/>
</dbReference>
<reference evidence="3 4" key="1">
    <citation type="journal article" date="2001" name="Nature">
        <title>Initial sequencing and analysis of the human genome.</title>
        <authorList>
            <consortium name="International Human Genome Sequencing Consortium"/>
            <person name="Lander E.S."/>
            <person name="Linton L.M."/>
            <person name="Birren B."/>
            <person name="Nusbaum C."/>
            <person name="Zody M.C."/>
            <person name="Baldwin J."/>
            <person name="Devon K."/>
            <person name="Dewar K."/>
            <person name="Doyle M."/>
            <person name="FitzHugh W."/>
            <person name="Funke R."/>
            <person name="Gage D."/>
            <person name="Harris K."/>
            <person name="Heaford A."/>
            <person name="Howland J."/>
            <person name="Kann L."/>
            <person name="Lehoczky J."/>
            <person name="LeVine R."/>
            <person name="McEwan P."/>
            <person name="McKernan K."/>
            <person name="Meldrim J."/>
            <person name="Mesirov J.P."/>
            <person name="Miranda C."/>
            <person name="Morris W."/>
            <person name="Naylor J."/>
            <person name="Raymond C."/>
            <person name="Rosetti M."/>
            <person name="Santos R."/>
            <person name="Sheridan A."/>
            <person name="Sougnez C."/>
            <person name="Stange-Thomann N."/>
            <person name="Stojanovic N."/>
            <person name="Subramanian A."/>
            <person name="Wyman D."/>
            <person name="Rogers J."/>
            <person name="Sulston J."/>
            <person name="Ainscough R."/>
            <person name="Beck S."/>
            <person name="Bentley D."/>
            <person name="Burton J."/>
            <person name="Clee C."/>
            <person name="Carter N."/>
            <person name="Coulson A."/>
            <person name="Deadman R."/>
            <person name="Deloukas P."/>
            <person name="Dunham A."/>
            <person name="Dunham I."/>
            <person name="Durbin R."/>
            <person name="French L."/>
            <person name="Grafham D."/>
            <person name="Gregory S."/>
            <person name="Hubbard T."/>
            <person name="Humphray S."/>
            <person name="Hunt A."/>
            <person name="Jones M."/>
            <person name="Lloyd C."/>
            <person name="McMurray A."/>
            <person name="Matthews L."/>
            <person name="Mercer S."/>
            <person name="Milne S."/>
            <person name="Mullikin J.C."/>
            <person name="Mungall A."/>
            <person name="Plumb R."/>
            <person name="Ross M."/>
            <person name="Shownkeen R."/>
            <person name="Sims S."/>
            <person name="Waterston R.H."/>
            <person name="Wilson R.K."/>
            <person name="Hillier L.W."/>
            <person name="McPherson J.D."/>
            <person name="Marra M.A."/>
            <person name="Mardis E.R."/>
            <person name="Fulton L.A."/>
            <person name="Chinwalla A.T."/>
            <person name="Pepin K.H."/>
            <person name="Gish W.R."/>
            <person name="Chissoe S.L."/>
            <person name="Wendl M.C."/>
            <person name="Delehaunty K.D."/>
            <person name="Miner T.L."/>
            <person name="Delehaunty A."/>
            <person name="Kramer J.B."/>
            <person name="Cook L.L."/>
            <person name="Fulton R.S."/>
            <person name="Johnson D.L."/>
            <person name="Minx P.J."/>
            <person name="Clifton S.W."/>
            <person name="Hawkins T."/>
            <person name="Branscomb E."/>
            <person name="Predki P."/>
            <person name="Richardson P."/>
            <person name="Wenning S."/>
            <person name="Slezak T."/>
            <person name="Doggett N."/>
            <person name="Cheng J.F."/>
            <person name="Olsen A."/>
            <person name="Lucas S."/>
            <person name="Elkin C."/>
            <person name="Uberbacher E."/>
            <person name="Frazier M."/>
            <person name="Gibbs R.A."/>
            <person name="Muzny D.M."/>
            <person name="Scherer S.E."/>
            <person name="Bouck J.B."/>
            <person name="Sodergren E.J."/>
            <person name="Worley K.C."/>
            <person name="Rives C.M."/>
            <person name="Gorrell J.H."/>
            <person name="Metzker M.L."/>
            <person name="Naylor S.L."/>
            <person name="Kucherlapati R.S."/>
            <person name="Nelson D.L."/>
            <person name="Weinstock G.M."/>
            <person name="Sakaki Y."/>
            <person name="Fujiyama A."/>
            <person name="Hattori M."/>
            <person name="Yada T."/>
            <person name="Toyoda A."/>
            <person name="Itoh T."/>
            <person name="Kawagoe C."/>
            <person name="Watanabe H."/>
            <person name="Totoki Y."/>
            <person name="Taylor T."/>
            <person name="Weissenbach J."/>
            <person name="Heilig R."/>
            <person name="Saurin W."/>
            <person name="Artiguenave F."/>
            <person name="Brottier P."/>
            <person name="Bruls T."/>
            <person name="Pelletier E."/>
            <person name="Robert C."/>
            <person name="Wincker P."/>
            <person name="Smith D.R."/>
            <person name="Doucette-Stamm L."/>
            <person name="Rubenfield M."/>
            <person name="Weinstock K."/>
            <person name="Lee H.M."/>
            <person name="Dubois J."/>
            <person name="Rosenthal A."/>
            <person name="Platzer M."/>
            <person name="Nyakatura G."/>
            <person name="Taudien S."/>
            <person name="Rump A."/>
            <person name="Yang H."/>
            <person name="Yu J."/>
            <person name="Wang J."/>
            <person name="Huang G."/>
            <person name="Gu J."/>
            <person name="Hood L."/>
            <person name="Rowen L."/>
            <person name="Madan A."/>
            <person name="Qin S."/>
            <person name="Davis R.W."/>
            <person name="Federspiel N.A."/>
            <person name="Abola A.P."/>
            <person name="Proctor M.J."/>
            <person name="Myers R.M."/>
            <person name="Schmutz J."/>
            <person name="Dickson M."/>
            <person name="Grimwood J."/>
            <person name="Cox D.R."/>
            <person name="Olson M.V."/>
            <person name="Kaul R."/>
            <person name="Raymond C."/>
            <person name="Shimizu N."/>
            <person name="Kawasaki K."/>
            <person name="Minoshima S."/>
            <person name="Evans G.A."/>
            <person name="Athanasiou M."/>
            <person name="Schultz R."/>
            <person name="Roe B.A."/>
            <person name="Chen F."/>
            <person name="Pan H."/>
            <person name="Ramser J."/>
            <person name="Lehrach H."/>
            <person name="Reinhardt R."/>
            <person name="McCombie W.R."/>
            <person name="de la Bastide M."/>
            <person name="Dedhia N."/>
            <person name="Blocker H."/>
            <person name="Hornischer K."/>
            <person name="Nordsiek G."/>
            <person name="Agarwala R."/>
            <person name="Aravind L."/>
            <person name="Bailey J.A."/>
            <person name="Bateman A."/>
            <person name="Batzoglou S."/>
            <person name="Birney E."/>
            <person name="Bork P."/>
            <person name="Brown D.G."/>
            <person name="Burge C.B."/>
            <person name="Cerutti L."/>
            <person name="Chen H.C."/>
            <person name="Church D."/>
            <person name="Clamp M."/>
            <person name="Copley R.R."/>
            <person name="Doerks T."/>
            <person name="Eddy S.R."/>
            <person name="Eichler E.E."/>
            <person name="Furey T.S."/>
            <person name="Galagan J."/>
            <person name="Gilbert J.G."/>
            <person name="Harmon C."/>
            <person name="Hayashizaki Y."/>
            <person name="Haussler D."/>
            <person name="Hermjakob H."/>
            <person name="Hokamp K."/>
            <person name="Jang W."/>
            <person name="Johnson L.S."/>
            <person name="Jones T.A."/>
            <person name="Kasif S."/>
            <person name="Kaspryzk A."/>
            <person name="Kennedy S."/>
            <person name="Kent W.J."/>
            <person name="Kitts P."/>
            <person name="Koonin E.V."/>
            <person name="Korf I."/>
            <person name="Kulp D."/>
            <person name="Lancet D."/>
            <person name="Lowe T.M."/>
            <person name="McLysaght A."/>
            <person name="Mikkelsen T."/>
            <person name="Moran J.V."/>
            <person name="Mulder N."/>
            <person name="Pollara V.J."/>
            <person name="Ponting C.P."/>
            <person name="Schuler G."/>
            <person name="Schultz J."/>
            <person name="Slater G."/>
            <person name="Smit A.F."/>
            <person name="Stupka E."/>
            <person name="Szustakowski J."/>
            <person name="Thierry-Mieg D."/>
            <person name="Thierry-Mieg J."/>
            <person name="Wagner L."/>
            <person name="Wallis J."/>
            <person name="Wheeler R."/>
            <person name="Williams A."/>
            <person name="Wolf Y.I."/>
            <person name="Wolfe K.H."/>
            <person name="Yang S.P."/>
            <person name="Yeh R.F."/>
            <person name="Collins F."/>
            <person name="Guyer M.S."/>
            <person name="Peterson J."/>
            <person name="Felsenfeld A."/>
            <person name="Wetterstrand K.A."/>
            <person name="Patrinos A."/>
            <person name="Morgan M.J."/>
            <person name="de Jong P."/>
            <person name="Catanese J.J."/>
            <person name="Osoegawa K."/>
            <person name="Shizuya H."/>
            <person name="Choi S."/>
            <person name="Chen Y.J."/>
        </authorList>
    </citation>
    <scope>NUCLEOTIDE SEQUENCE [LARGE SCALE GENOMIC DNA]</scope>
</reference>
<dbReference type="Antibodypedia" id="3436">
    <property type="antibodies" value="805 antibodies from 41 providers"/>
</dbReference>
<dbReference type="EMBL" id="AL161773">
    <property type="status" value="NOT_ANNOTATED_CDS"/>
    <property type="molecule type" value="Genomic_DNA"/>
</dbReference>
<dbReference type="GeneTree" id="ENSGT00940000157678"/>
<feature type="region of interest" description="Disordered" evidence="1">
    <location>
        <begin position="27"/>
        <end position="52"/>
    </location>
</feature>
<dbReference type="EMBL" id="KF455822">
    <property type="status" value="NOT_ANNOTATED_CDS"/>
    <property type="molecule type" value="Genomic_DNA"/>
</dbReference>
<evidence type="ECO:0000313" key="4">
    <source>
        <dbReference type="Proteomes" id="UP000005640"/>
    </source>
</evidence>
<reference evidence="3 4" key="3">
    <citation type="journal article" date="2004" name="Nature">
        <title>Finishing the euchromatic sequence of the human genome.</title>
        <authorList>
            <consortium name="International Human Genome Sequencing Consortium"/>
        </authorList>
    </citation>
    <scope>NUCLEOTIDE SEQUENCE [LARGE SCALE GENOMIC DNA]</scope>
</reference>
<accession>A0A3B3ITS9</accession>
<dbReference type="HGNC" id="HGNC:2202">
    <property type="gene designation" value="COL4A1"/>
</dbReference>
<organism evidence="3 4">
    <name type="scientific">Homo sapiens</name>
    <name type="common">Human</name>
    <dbReference type="NCBI Taxonomy" id="9606"/>
    <lineage>
        <taxon>Eukaryota</taxon>
        <taxon>Metazoa</taxon>
        <taxon>Chordata</taxon>
        <taxon>Craniata</taxon>
        <taxon>Vertebrata</taxon>
        <taxon>Euteleostomi</taxon>
        <taxon>Mammalia</taxon>
        <taxon>Eutheria</taxon>
        <taxon>Euarchontoglires</taxon>
        <taxon>Primates</taxon>
        <taxon>Haplorrhini</taxon>
        <taxon>Catarrhini</taxon>
        <taxon>Hominidae</taxon>
        <taxon>Homo</taxon>
    </lineage>
</organism>
<dbReference type="OrthoDB" id="10071882at2759"/>
<keyword evidence="2" id="KW-0732">Signal</keyword>
<dbReference type="ExpressionAtlas" id="A0A3B3ITS9">
    <property type="expression patterns" value="baseline and differential"/>
</dbReference>
<gene>
    <name evidence="3" type="primary">COL4A1</name>
</gene>
<evidence type="ECO:0000256" key="2">
    <source>
        <dbReference type="SAM" id="SignalP"/>
    </source>
</evidence>
<dbReference type="OpenTargets" id="ENSG00000187498"/>
<evidence type="ECO:0000256" key="1">
    <source>
        <dbReference type="SAM" id="MobiDB-lite"/>
    </source>
</evidence>
<reference evidence="3" key="5">
    <citation type="submission" date="2025-09" db="UniProtKB">
        <authorList>
            <consortium name="Ensembl"/>
        </authorList>
    </citation>
    <scope>IDENTIFICATION</scope>
</reference>
<reference evidence="3" key="4">
    <citation type="submission" date="2025-08" db="UniProtKB">
        <authorList>
            <consortium name="Ensembl"/>
        </authorList>
    </citation>
    <scope>IDENTIFICATION</scope>
</reference>
<dbReference type="Ensembl" id="ENST00000650115.2">
    <property type="protein sequence ID" value="ENSP00000498030.2"/>
    <property type="gene ID" value="ENSG00000187498.17"/>
</dbReference>
<dbReference type="Proteomes" id="UP000005640">
    <property type="component" value="Chromosome 13"/>
</dbReference>